<name>A0A8S1MV06_9CILI</name>
<protein>
    <submittedName>
        <fullName evidence="1">Uncharacterized protein</fullName>
    </submittedName>
</protein>
<dbReference type="Proteomes" id="UP000692954">
    <property type="component" value="Unassembled WGS sequence"/>
</dbReference>
<proteinExistence type="predicted"/>
<reference evidence="1" key="1">
    <citation type="submission" date="2021-01" db="EMBL/GenBank/DDBJ databases">
        <authorList>
            <consortium name="Genoscope - CEA"/>
            <person name="William W."/>
        </authorList>
    </citation>
    <scope>NUCLEOTIDE SEQUENCE</scope>
</reference>
<gene>
    <name evidence="1" type="ORF">PSON_ATCC_30995.1.T0470257</name>
</gene>
<organism evidence="1 2">
    <name type="scientific">Paramecium sonneborni</name>
    <dbReference type="NCBI Taxonomy" id="65129"/>
    <lineage>
        <taxon>Eukaryota</taxon>
        <taxon>Sar</taxon>
        <taxon>Alveolata</taxon>
        <taxon>Ciliophora</taxon>
        <taxon>Intramacronucleata</taxon>
        <taxon>Oligohymenophorea</taxon>
        <taxon>Peniculida</taxon>
        <taxon>Parameciidae</taxon>
        <taxon>Paramecium</taxon>
    </lineage>
</organism>
<evidence type="ECO:0000313" key="1">
    <source>
        <dbReference type="EMBL" id="CAD8084937.1"/>
    </source>
</evidence>
<evidence type="ECO:0000313" key="2">
    <source>
        <dbReference type="Proteomes" id="UP000692954"/>
    </source>
</evidence>
<dbReference type="EMBL" id="CAJJDN010000047">
    <property type="protein sequence ID" value="CAD8084937.1"/>
    <property type="molecule type" value="Genomic_DNA"/>
</dbReference>
<comment type="caution">
    <text evidence="1">The sequence shown here is derived from an EMBL/GenBank/DDBJ whole genome shotgun (WGS) entry which is preliminary data.</text>
</comment>
<accession>A0A8S1MV06</accession>
<dbReference type="AlphaFoldDB" id="A0A8S1MV06"/>
<dbReference type="OrthoDB" id="295347at2759"/>
<keyword evidence="2" id="KW-1185">Reference proteome</keyword>
<sequence>MKSSSGSNKLINSKRTRTSLTINQDMTLSANHTRKSSIQAIEFNKHENSQHQDKIYFSTRQVSPKKHTNYKSLGETLLKSTSQKMLKTTSQKDFQESNQIKDGDTYKKISPKIIFKDDKINVYFVKEINKFTQQNEIKTQIQEQGVKEQTIQEVTNSRVSIKGPIGGNQNQIQARISQGILSDPKHLFAGSNKKIKLEKVENLNTSVKSSLYKLLKLYQ</sequence>